<feature type="region of interest" description="Disordered" evidence="1">
    <location>
        <begin position="594"/>
        <end position="632"/>
    </location>
</feature>
<organism evidence="3 4">
    <name type="scientific">Leptotrombidium deliense</name>
    <dbReference type="NCBI Taxonomy" id="299467"/>
    <lineage>
        <taxon>Eukaryota</taxon>
        <taxon>Metazoa</taxon>
        <taxon>Ecdysozoa</taxon>
        <taxon>Arthropoda</taxon>
        <taxon>Chelicerata</taxon>
        <taxon>Arachnida</taxon>
        <taxon>Acari</taxon>
        <taxon>Acariformes</taxon>
        <taxon>Trombidiformes</taxon>
        <taxon>Prostigmata</taxon>
        <taxon>Anystina</taxon>
        <taxon>Parasitengona</taxon>
        <taxon>Trombiculoidea</taxon>
        <taxon>Trombiculidae</taxon>
        <taxon>Leptotrombidium</taxon>
    </lineage>
</organism>
<gene>
    <name evidence="3" type="ORF">B4U80_11055</name>
</gene>
<reference evidence="3 4" key="1">
    <citation type="journal article" date="2018" name="Gigascience">
        <title>Genomes of trombidid mites reveal novel predicted allergens and laterally-transferred genes associated with secondary metabolism.</title>
        <authorList>
            <person name="Dong X."/>
            <person name="Chaisiri K."/>
            <person name="Xia D."/>
            <person name="Armstrong S.D."/>
            <person name="Fang Y."/>
            <person name="Donnelly M.J."/>
            <person name="Kadowaki T."/>
            <person name="McGarry J.W."/>
            <person name="Darby A.C."/>
            <person name="Makepeace B.L."/>
        </authorList>
    </citation>
    <scope>NUCLEOTIDE SEQUENCE [LARGE SCALE GENOMIC DNA]</scope>
    <source>
        <strain evidence="3">UoL-UT</strain>
    </source>
</reference>
<accession>A0A443SEX5</accession>
<feature type="transmembrane region" description="Helical" evidence="2">
    <location>
        <begin position="153"/>
        <end position="175"/>
    </location>
</feature>
<feature type="transmembrane region" description="Helical" evidence="2">
    <location>
        <begin position="332"/>
        <end position="357"/>
    </location>
</feature>
<keyword evidence="2" id="KW-1133">Transmembrane helix</keyword>
<dbReference type="EMBL" id="NCKV01003109">
    <property type="protein sequence ID" value="RWS26052.1"/>
    <property type="molecule type" value="Genomic_DNA"/>
</dbReference>
<feature type="transmembrane region" description="Helical" evidence="2">
    <location>
        <begin position="261"/>
        <end position="284"/>
    </location>
</feature>
<sequence length="632" mass="70668">IVEDCLKELQVSEVVWIASKNGKYYQIYFTVDLYDNDATLQYLQEKGIGVEKHTSVGYIPFGLFYCNEDEEEEEFSNGMFGESGNFADTNKTLSGFKKLQNNFLKSVTSRLTVMQVVEGVRSSSELTFDFVMYTFFAGCIAAAGLLNNSAVDVAAAMMIEPVMATVMAMTFGLVIHDRGLFALGFINCCISLFICVFVGFVYGLIALIWSVEWNPPPNSIWPTPEMQVRGLYRTLWYGALQALAAGGAIAVTLLNNNQAALVGVAVASTFLPPFINSGLLWAYAIHLEARGAREEYINVNVSNNEIVPMKPSWVPQPGYVTVHYFDMRYECVALGGVSLLYTLVNVVCMLIAAYLILRIKEIIPLGKMETNRRFFKEDIKIARSYNRKSTIAMNSEQFGKQILGEWADIAGLDANQLLSEKPEAEVTRVQTLKDIIEEIEGDDTYRSVTRAAVGSNFQANLKRRLTQANIKQSQTNAGFEDEEGVFDIERSAGERSGQRRFSVFPGTRRKSSRWAGSTPEDVSRSSLPVFANVFVNYTLQHSPEATIHSGQGSISELSVRGLKPTELASIDRRRSSVLLRKSLQDAEHSPFSIWPSSDVRKSSATPRYQPNEVRRRMSHFPRRSTQGENTRF</sequence>
<dbReference type="Pfam" id="PF04087">
    <property type="entry name" value="DUF389"/>
    <property type="match status" value="1"/>
</dbReference>
<keyword evidence="2" id="KW-0812">Transmembrane</keyword>
<dbReference type="PANTHER" id="PTHR20992:SF9">
    <property type="entry name" value="AT15442P-RELATED"/>
    <property type="match status" value="1"/>
</dbReference>
<feature type="transmembrane region" description="Helical" evidence="2">
    <location>
        <begin position="182"/>
        <end position="209"/>
    </location>
</feature>
<evidence type="ECO:0000313" key="3">
    <source>
        <dbReference type="EMBL" id="RWS26052.1"/>
    </source>
</evidence>
<proteinExistence type="predicted"/>
<comment type="caution">
    <text evidence="3">The sequence shown here is derived from an EMBL/GenBank/DDBJ whole genome shotgun (WGS) entry which is preliminary data.</text>
</comment>
<evidence type="ECO:0000256" key="1">
    <source>
        <dbReference type="SAM" id="MobiDB-lite"/>
    </source>
</evidence>
<dbReference type="AlphaFoldDB" id="A0A443SEX5"/>
<evidence type="ECO:0000313" key="4">
    <source>
        <dbReference type="Proteomes" id="UP000288716"/>
    </source>
</evidence>
<dbReference type="VEuPathDB" id="VectorBase:LDEU005989"/>
<feature type="non-terminal residue" evidence="3">
    <location>
        <position position="1"/>
    </location>
</feature>
<name>A0A443SEX5_9ACAR</name>
<evidence type="ECO:0000256" key="2">
    <source>
        <dbReference type="SAM" id="Phobius"/>
    </source>
</evidence>
<keyword evidence="4" id="KW-1185">Reference proteome</keyword>
<feature type="compositionally biased region" description="Polar residues" evidence="1">
    <location>
        <begin position="623"/>
        <end position="632"/>
    </location>
</feature>
<keyword evidence="2" id="KW-0472">Membrane</keyword>
<dbReference type="InterPro" id="IPR005240">
    <property type="entry name" value="DUF389"/>
</dbReference>
<feature type="transmembrane region" description="Helical" evidence="2">
    <location>
        <begin position="130"/>
        <end position="147"/>
    </location>
</feature>
<feature type="transmembrane region" description="Helical" evidence="2">
    <location>
        <begin position="235"/>
        <end position="254"/>
    </location>
</feature>
<dbReference type="Proteomes" id="UP000288716">
    <property type="component" value="Unassembled WGS sequence"/>
</dbReference>
<dbReference type="PANTHER" id="PTHR20992">
    <property type="entry name" value="AT15442P-RELATED"/>
    <property type="match status" value="1"/>
</dbReference>
<dbReference type="OrthoDB" id="543859at2759"/>
<protein>
    <submittedName>
        <fullName evidence="3">Uncharacterized protein</fullName>
    </submittedName>
</protein>